<name>D4YUE8_9LACO</name>
<organism evidence="1 2">
    <name type="scientific">Lactobacillus amylolyticus DSM 11664</name>
    <dbReference type="NCBI Taxonomy" id="585524"/>
    <lineage>
        <taxon>Bacteria</taxon>
        <taxon>Bacillati</taxon>
        <taxon>Bacillota</taxon>
        <taxon>Bacilli</taxon>
        <taxon>Lactobacillales</taxon>
        <taxon>Lactobacillaceae</taxon>
        <taxon>Lactobacillus</taxon>
    </lineage>
</organism>
<dbReference type="AlphaFoldDB" id="D4YUE8"/>
<dbReference type="Proteomes" id="UP000004069">
    <property type="component" value="Unassembled WGS sequence"/>
</dbReference>
<keyword evidence="2" id="KW-1185">Reference proteome</keyword>
<evidence type="ECO:0000313" key="2">
    <source>
        <dbReference type="Proteomes" id="UP000004069"/>
    </source>
</evidence>
<gene>
    <name evidence="1" type="ORF">HMPREF0493_1159</name>
</gene>
<reference evidence="1 2" key="1">
    <citation type="submission" date="2010-04" db="EMBL/GenBank/DDBJ databases">
        <authorList>
            <person name="Muzny D."/>
            <person name="Qin X."/>
            <person name="Deng J."/>
            <person name="Jiang H."/>
            <person name="Liu Y."/>
            <person name="Qu J."/>
            <person name="Song X.-Z."/>
            <person name="Zhang L."/>
            <person name="Thornton R."/>
            <person name="Coyle M."/>
            <person name="Francisco L."/>
            <person name="Jackson L."/>
            <person name="Javaid M."/>
            <person name="Korchina V."/>
            <person name="Kovar C."/>
            <person name="Mata R."/>
            <person name="Mathew T."/>
            <person name="Ngo R."/>
            <person name="Nguyen L."/>
            <person name="Nguyen N."/>
            <person name="Okwuonu G."/>
            <person name="Ongeri F."/>
            <person name="Pham C."/>
            <person name="Simmons D."/>
            <person name="Wilczek-Boney K."/>
            <person name="Hale W."/>
            <person name="Jakkamsetti A."/>
            <person name="Pham P."/>
            <person name="Ruth R."/>
            <person name="San Lucas F."/>
            <person name="Warren J."/>
            <person name="Zhang J."/>
            <person name="Zhao Z."/>
            <person name="Zhou C."/>
            <person name="Zhu D."/>
            <person name="Lee S."/>
            <person name="Bess C."/>
            <person name="Blankenburg K."/>
            <person name="Forbes L."/>
            <person name="Fu Q."/>
            <person name="Gubbala S."/>
            <person name="Hirani K."/>
            <person name="Jayaseelan J.C."/>
            <person name="Lara F."/>
            <person name="Munidasa M."/>
            <person name="Palculict T."/>
            <person name="Patil S."/>
            <person name="Pu L.-L."/>
            <person name="Saada N."/>
            <person name="Tang L."/>
            <person name="Weissenberger G."/>
            <person name="Zhu Y."/>
            <person name="Hemphill L."/>
            <person name="Shang Y."/>
            <person name="Youmans B."/>
            <person name="Ayvaz T."/>
            <person name="Ross M."/>
            <person name="Santibanez J."/>
            <person name="Aqrawi P."/>
            <person name="Gross S."/>
            <person name="Joshi V."/>
            <person name="Fowler G."/>
            <person name="Nazareth L."/>
            <person name="Reid J."/>
            <person name="Worley K."/>
            <person name="Petrosino J."/>
            <person name="Highlander S."/>
            <person name="Gibbs R."/>
        </authorList>
    </citation>
    <scope>NUCLEOTIDE SEQUENCE [LARGE SCALE GENOMIC DNA]</scope>
    <source>
        <strain evidence="1 2">DSM 11664</strain>
    </source>
</reference>
<proteinExistence type="predicted"/>
<dbReference type="EMBL" id="ADNY01000045">
    <property type="protein sequence ID" value="EFG55202.1"/>
    <property type="molecule type" value="Genomic_DNA"/>
</dbReference>
<dbReference type="RefSeq" id="WP_006352310.1">
    <property type="nucleotide sequence ID" value="NZ_ADNY01000045.1"/>
</dbReference>
<evidence type="ECO:0000313" key="1">
    <source>
        <dbReference type="EMBL" id="EFG55202.1"/>
    </source>
</evidence>
<comment type="caution">
    <text evidence="1">The sequence shown here is derived from an EMBL/GenBank/DDBJ whole genome shotgun (WGS) entry which is preliminary data.</text>
</comment>
<accession>D4YUE8</accession>
<sequence length="61" mass="7439">MRDDKDMNKIIKNIEEYLLDRKIDRISAKRINQKYKSYSEIELFGKNELDDVQEDENDGWE</sequence>
<dbReference type="PATRIC" id="fig|585524.9.peg.1290"/>
<protein>
    <submittedName>
        <fullName evidence="1">Uncharacterized protein</fullName>
    </submittedName>
</protein>